<dbReference type="InterPro" id="IPR000276">
    <property type="entry name" value="GPCR_Rhodpsn"/>
</dbReference>
<dbReference type="PANTHER" id="PTHR45695">
    <property type="entry name" value="LEUCOKININ RECEPTOR-RELATED"/>
    <property type="match status" value="1"/>
</dbReference>
<name>A0AAW2HYW6_9NEOP</name>
<comment type="caution">
    <text evidence="15">The sequence shown here is derived from an EMBL/GenBank/DDBJ whole genome shotgun (WGS) entry which is preliminary data.</text>
</comment>
<reference evidence="15" key="1">
    <citation type="journal article" date="2024" name="Gigascience">
        <title>Chromosome-level genome of the poultry shaft louse Menopon gallinae provides insight into the host-switching and adaptive evolution of parasitic lice.</title>
        <authorList>
            <person name="Xu Y."/>
            <person name="Ma L."/>
            <person name="Liu S."/>
            <person name="Liang Y."/>
            <person name="Liu Q."/>
            <person name="He Z."/>
            <person name="Tian L."/>
            <person name="Duan Y."/>
            <person name="Cai W."/>
            <person name="Li H."/>
            <person name="Song F."/>
        </authorList>
    </citation>
    <scope>NUCLEOTIDE SEQUENCE</scope>
    <source>
        <strain evidence="15">Cailab_2023a</strain>
    </source>
</reference>
<keyword evidence="3" id="KW-1003">Cell membrane</keyword>
<dbReference type="AlphaFoldDB" id="A0AAW2HYW6"/>
<dbReference type="EMBL" id="JARGDH010000002">
    <property type="protein sequence ID" value="KAL0274990.1"/>
    <property type="molecule type" value="Genomic_DNA"/>
</dbReference>
<evidence type="ECO:0000256" key="3">
    <source>
        <dbReference type="ARBA" id="ARBA00022475"/>
    </source>
</evidence>
<sequence length="385" mass="44187">MTSTLNATLLNETEVSYVSYHHRPETYIVPILFFIIFVVGTLGNGTLIRIFVKHKNMRNVPNTYLFSLALGDLLVIWTNVPFTSTVYTVESWPYGVLICKISESAKDISIGVSVFTLTALSADRFFAIVDPLSKFHSGGCAKREISYTVITIAFIWILSSILALPAAIFSFLKSLEINEHKKIEVCYPFPEDKHPWYARTVVMFKFVVYYALPLVIIGFFYILMARHLVLSTKNLPGESSRQVRARKKVAKMVSAFVFIFAICFLPQHVFMLWFYNNPNADTDYNAFWHALRIVAFSLSYAISCINPIALFCVSATFRKYFNRYLFCCCKRKISRTDSMSMMSIKRVSTFSRKRNGESSALSSNYNNFRDRQTLTTRCDGDDFYQ</sequence>
<dbReference type="EMBL" id="JARGDH010000002">
    <property type="protein sequence ID" value="KAL0274989.1"/>
    <property type="molecule type" value="Genomic_DNA"/>
</dbReference>
<protein>
    <recommendedName>
        <fullName evidence="14">G-protein coupled receptors family 1 profile domain-containing protein</fullName>
    </recommendedName>
</protein>
<keyword evidence="7 13" id="KW-0472">Membrane</keyword>
<dbReference type="SUPFAM" id="SSF81321">
    <property type="entry name" value="Family A G protein-coupled receptor-like"/>
    <property type="match status" value="1"/>
</dbReference>
<dbReference type="PRINTS" id="PR00237">
    <property type="entry name" value="GPCRRHODOPSN"/>
</dbReference>
<accession>A0AAW2HYW6</accession>
<dbReference type="PROSITE" id="PS50262">
    <property type="entry name" value="G_PROTEIN_RECEP_F1_2"/>
    <property type="match status" value="1"/>
</dbReference>
<evidence type="ECO:0000256" key="9">
    <source>
        <dbReference type="ARBA" id="ARBA00023170"/>
    </source>
</evidence>
<keyword evidence="6 12" id="KW-0297">G-protein coupled receptor</keyword>
<feature type="domain" description="G-protein coupled receptors family 1 profile" evidence="14">
    <location>
        <begin position="43"/>
        <end position="310"/>
    </location>
</feature>
<feature type="transmembrane region" description="Helical" evidence="13">
    <location>
        <begin position="207"/>
        <end position="229"/>
    </location>
</feature>
<dbReference type="InterPro" id="IPR001556">
    <property type="entry name" value="Bombsn_rcpt-like"/>
</dbReference>
<dbReference type="GO" id="GO:0005886">
    <property type="term" value="C:plasma membrane"/>
    <property type="evidence" value="ECO:0007669"/>
    <property type="project" value="UniProtKB-SubCell"/>
</dbReference>
<evidence type="ECO:0000256" key="13">
    <source>
        <dbReference type="SAM" id="Phobius"/>
    </source>
</evidence>
<keyword evidence="10" id="KW-0325">Glycoprotein</keyword>
<evidence type="ECO:0000256" key="4">
    <source>
        <dbReference type="ARBA" id="ARBA00022692"/>
    </source>
</evidence>
<dbReference type="Gene3D" id="1.20.1070.10">
    <property type="entry name" value="Rhodopsin 7-helix transmembrane proteins"/>
    <property type="match status" value="1"/>
</dbReference>
<evidence type="ECO:0000256" key="10">
    <source>
        <dbReference type="ARBA" id="ARBA00023180"/>
    </source>
</evidence>
<gene>
    <name evidence="15" type="ORF">PYX00_002987</name>
</gene>
<evidence type="ECO:0000256" key="11">
    <source>
        <dbReference type="ARBA" id="ARBA00023224"/>
    </source>
</evidence>
<dbReference type="PANTHER" id="PTHR45695:SF26">
    <property type="entry name" value="NEUROPEPTIDE CCHAMIDE-1 RECEPTOR"/>
    <property type="match status" value="1"/>
</dbReference>
<evidence type="ECO:0000256" key="1">
    <source>
        <dbReference type="ARBA" id="ARBA00004651"/>
    </source>
</evidence>
<evidence type="ECO:0000256" key="5">
    <source>
        <dbReference type="ARBA" id="ARBA00022989"/>
    </source>
</evidence>
<proteinExistence type="inferred from homology"/>
<dbReference type="PRINTS" id="PR00358">
    <property type="entry name" value="BOMBESINR"/>
</dbReference>
<keyword evidence="4 12" id="KW-0812">Transmembrane</keyword>
<dbReference type="PROSITE" id="PS00237">
    <property type="entry name" value="G_PROTEIN_RECEP_F1_1"/>
    <property type="match status" value="1"/>
</dbReference>
<keyword evidence="8" id="KW-1015">Disulfide bond</keyword>
<evidence type="ECO:0000256" key="6">
    <source>
        <dbReference type="ARBA" id="ARBA00023040"/>
    </source>
</evidence>
<feature type="transmembrane region" description="Helical" evidence="13">
    <location>
        <begin position="27"/>
        <end position="52"/>
    </location>
</feature>
<evidence type="ECO:0000313" key="15">
    <source>
        <dbReference type="EMBL" id="KAL0274989.1"/>
    </source>
</evidence>
<evidence type="ECO:0000256" key="7">
    <source>
        <dbReference type="ARBA" id="ARBA00023136"/>
    </source>
</evidence>
<evidence type="ECO:0000259" key="14">
    <source>
        <dbReference type="PROSITE" id="PS50262"/>
    </source>
</evidence>
<keyword evidence="9 12" id="KW-0675">Receptor</keyword>
<dbReference type="GO" id="GO:0008188">
    <property type="term" value="F:neuropeptide receptor activity"/>
    <property type="evidence" value="ECO:0007669"/>
    <property type="project" value="TreeGrafter"/>
</dbReference>
<keyword evidence="11 12" id="KW-0807">Transducer</keyword>
<dbReference type="Pfam" id="PF00001">
    <property type="entry name" value="7tm_1"/>
    <property type="match status" value="1"/>
</dbReference>
<organism evidence="15">
    <name type="scientific">Menopon gallinae</name>
    <name type="common">poultry shaft louse</name>
    <dbReference type="NCBI Taxonomy" id="328185"/>
    <lineage>
        <taxon>Eukaryota</taxon>
        <taxon>Metazoa</taxon>
        <taxon>Ecdysozoa</taxon>
        <taxon>Arthropoda</taxon>
        <taxon>Hexapoda</taxon>
        <taxon>Insecta</taxon>
        <taxon>Pterygota</taxon>
        <taxon>Neoptera</taxon>
        <taxon>Paraneoptera</taxon>
        <taxon>Psocodea</taxon>
        <taxon>Troctomorpha</taxon>
        <taxon>Phthiraptera</taxon>
        <taxon>Amblycera</taxon>
        <taxon>Menoponidae</taxon>
        <taxon>Menopon</taxon>
    </lineage>
</organism>
<comment type="similarity">
    <text evidence="2 12">Belongs to the G-protein coupled receptor 1 family.</text>
</comment>
<dbReference type="CDD" id="cd15927">
    <property type="entry name" value="7tmA_Bombesin_R-like"/>
    <property type="match status" value="1"/>
</dbReference>
<keyword evidence="5 13" id="KW-1133">Transmembrane helix</keyword>
<dbReference type="InterPro" id="IPR017452">
    <property type="entry name" value="GPCR_Rhodpsn_7TM"/>
</dbReference>
<feature type="transmembrane region" description="Helical" evidence="13">
    <location>
        <begin position="287"/>
        <end position="313"/>
    </location>
</feature>
<evidence type="ECO:0000256" key="8">
    <source>
        <dbReference type="ARBA" id="ARBA00023157"/>
    </source>
</evidence>
<evidence type="ECO:0000256" key="2">
    <source>
        <dbReference type="ARBA" id="ARBA00010663"/>
    </source>
</evidence>
<feature type="transmembrane region" description="Helical" evidence="13">
    <location>
        <begin position="249"/>
        <end position="275"/>
    </location>
</feature>
<evidence type="ECO:0000256" key="12">
    <source>
        <dbReference type="RuleBase" id="RU000688"/>
    </source>
</evidence>
<comment type="subcellular location">
    <subcellularLocation>
        <location evidence="1">Cell membrane</location>
        <topology evidence="1">Multi-pass membrane protein</topology>
    </subcellularLocation>
</comment>
<feature type="transmembrane region" description="Helical" evidence="13">
    <location>
        <begin position="147"/>
        <end position="172"/>
    </location>
</feature>